<name>C0QD47_DESAH</name>
<dbReference type="RefSeq" id="WP_015906011.1">
    <property type="nucleotide sequence ID" value="NC_012108.1"/>
</dbReference>
<dbReference type="eggNOG" id="COG2331">
    <property type="taxonomic scope" value="Bacteria"/>
</dbReference>
<dbReference type="HOGENOM" id="CLU_136025_4_1_7"/>
<evidence type="ECO:0000313" key="2">
    <source>
        <dbReference type="EMBL" id="ACN17279.1"/>
    </source>
</evidence>
<dbReference type="SUPFAM" id="SSF63393">
    <property type="entry name" value="RNA polymerase subunits"/>
    <property type="match status" value="1"/>
</dbReference>
<keyword evidence="3" id="KW-1185">Reference proteome</keyword>
<dbReference type="STRING" id="177437.HRM2_42230"/>
<evidence type="ECO:0000313" key="3">
    <source>
        <dbReference type="Proteomes" id="UP000000442"/>
    </source>
</evidence>
<dbReference type="OrthoDB" id="9813321at2"/>
<sequence>MPIYEYRCERCNATFEKLIFKGEENRVKCPECGSKAVKKLMSAASFMGPSIGTCAADAPKGFS</sequence>
<feature type="domain" description="Putative regulatory protein FmdB zinc ribbon" evidence="1">
    <location>
        <begin position="1"/>
        <end position="42"/>
    </location>
</feature>
<dbReference type="InterPro" id="IPR013429">
    <property type="entry name" value="Regulatory_FmdB_Zinc_ribbon"/>
</dbReference>
<dbReference type="KEGG" id="dat:HRM2_42230"/>
<dbReference type="SMART" id="SM00834">
    <property type="entry name" value="CxxC_CXXC_SSSS"/>
    <property type="match status" value="1"/>
</dbReference>
<reference evidence="2 3" key="1">
    <citation type="journal article" date="2009" name="Environ. Microbiol.">
        <title>Genome sequence of Desulfobacterium autotrophicum HRM2, a marine sulfate reducer oxidizing organic carbon completely to carbon dioxide.</title>
        <authorList>
            <person name="Strittmatter A.W."/>
            <person name="Liesegang H."/>
            <person name="Rabus R."/>
            <person name="Decker I."/>
            <person name="Amann J."/>
            <person name="Andres S."/>
            <person name="Henne A."/>
            <person name="Fricke W.F."/>
            <person name="Martinez-Arias R."/>
            <person name="Bartels D."/>
            <person name="Goesmann A."/>
            <person name="Krause L."/>
            <person name="Puehler A."/>
            <person name="Klenk H.P."/>
            <person name="Richter M."/>
            <person name="Schuler M."/>
            <person name="Gloeckner F.O."/>
            <person name="Meyerdierks A."/>
            <person name="Gottschalk G."/>
            <person name="Amann R."/>
        </authorList>
    </citation>
    <scope>NUCLEOTIDE SEQUENCE [LARGE SCALE GENOMIC DNA]</scope>
    <source>
        <strain evidence="3">ATCC 43914 / DSM 3382 / HRM2</strain>
    </source>
</reference>
<dbReference type="InterPro" id="IPR029040">
    <property type="entry name" value="RPABC4/Spt4"/>
</dbReference>
<dbReference type="EMBL" id="CP001087">
    <property type="protein sequence ID" value="ACN17279.1"/>
    <property type="molecule type" value="Genomic_DNA"/>
</dbReference>
<dbReference type="NCBIfam" id="TIGR02605">
    <property type="entry name" value="CxxC_CxxC_SSSS"/>
    <property type="match status" value="1"/>
</dbReference>
<protein>
    <recommendedName>
        <fullName evidence="1">Putative regulatory protein FmdB zinc ribbon domain-containing protein</fullName>
    </recommendedName>
</protein>
<dbReference type="AlphaFoldDB" id="C0QD47"/>
<dbReference type="Gene3D" id="2.20.28.30">
    <property type="entry name" value="RNA polymerase ii, chain L"/>
    <property type="match status" value="1"/>
</dbReference>
<dbReference type="Proteomes" id="UP000000442">
    <property type="component" value="Chromosome"/>
</dbReference>
<organism evidence="2 3">
    <name type="scientific">Desulforapulum autotrophicum (strain ATCC 43914 / DSM 3382 / VKM B-1955 / HRM2)</name>
    <name type="common">Desulfobacterium autotrophicum</name>
    <dbReference type="NCBI Taxonomy" id="177437"/>
    <lineage>
        <taxon>Bacteria</taxon>
        <taxon>Pseudomonadati</taxon>
        <taxon>Thermodesulfobacteriota</taxon>
        <taxon>Desulfobacteria</taxon>
        <taxon>Desulfobacterales</taxon>
        <taxon>Desulfobacteraceae</taxon>
        <taxon>Desulforapulum</taxon>
    </lineage>
</organism>
<proteinExistence type="predicted"/>
<gene>
    <name evidence="2" type="ordered locus">HRM2_42230</name>
</gene>
<dbReference type="Pfam" id="PF09723">
    <property type="entry name" value="Zn_ribbon_8"/>
    <property type="match status" value="1"/>
</dbReference>
<accession>C0QD47</accession>
<evidence type="ECO:0000259" key="1">
    <source>
        <dbReference type="SMART" id="SM00834"/>
    </source>
</evidence>